<evidence type="ECO:0000313" key="2">
    <source>
        <dbReference type="Proteomes" id="UP000682403"/>
    </source>
</evidence>
<dbReference type="RefSeq" id="WP_211561731.1">
    <property type="nucleotide sequence ID" value="NZ_JAGVRK010000001.1"/>
</dbReference>
<dbReference type="EMBL" id="JAGVRK010000001">
    <property type="protein sequence ID" value="MBS2970949.1"/>
    <property type="molecule type" value="Genomic_DNA"/>
</dbReference>
<name>A0ABS5LJX1_9BACI</name>
<organism evidence="1 2">
    <name type="scientific">Metabacillus flavus</name>
    <dbReference type="NCBI Taxonomy" id="2823519"/>
    <lineage>
        <taxon>Bacteria</taxon>
        <taxon>Bacillati</taxon>
        <taxon>Bacillota</taxon>
        <taxon>Bacilli</taxon>
        <taxon>Bacillales</taxon>
        <taxon>Bacillaceae</taxon>
        <taxon>Metabacillus</taxon>
    </lineage>
</organism>
<comment type="caution">
    <text evidence="1">The sequence shown here is derived from an EMBL/GenBank/DDBJ whole genome shotgun (WGS) entry which is preliminary data.</text>
</comment>
<reference evidence="1 2" key="1">
    <citation type="submission" date="2021-04" db="EMBL/GenBank/DDBJ databases">
        <title>Metabacillus sp. strain KIGAM252 whole genome sequence.</title>
        <authorList>
            <person name="Seo M.-J."/>
            <person name="Cho E.-S."/>
            <person name="Hwang C.Y."/>
            <person name="Yoon D.J."/>
        </authorList>
    </citation>
    <scope>NUCLEOTIDE SEQUENCE [LARGE SCALE GENOMIC DNA]</scope>
    <source>
        <strain evidence="1 2">KIGAM252</strain>
    </source>
</reference>
<accession>A0ABS5LJX1</accession>
<gene>
    <name evidence="1" type="ORF">J9317_19590</name>
</gene>
<protein>
    <submittedName>
        <fullName evidence="1">Uncharacterized protein</fullName>
    </submittedName>
</protein>
<dbReference type="Proteomes" id="UP000682403">
    <property type="component" value="Unassembled WGS sequence"/>
</dbReference>
<proteinExistence type="predicted"/>
<evidence type="ECO:0000313" key="1">
    <source>
        <dbReference type="EMBL" id="MBS2970949.1"/>
    </source>
</evidence>
<keyword evidence="2" id="KW-1185">Reference proteome</keyword>
<sequence length="55" mass="6386">MKKECDARQECQAKWEERAMPGKNARQDEKGVRCQARMPGKMGRTCNAREECQAR</sequence>